<sequence length="73" mass="8073">MVRVLPPGWLAALGSAQLISPNFRALGRWEWNTTWAESGHRHTSGGPRSSPRLKILSQELMIDPSPSRRSPVA</sequence>
<reference evidence="1" key="1">
    <citation type="submission" date="2023-03" db="EMBL/GenBank/DDBJ databases">
        <title>Massive genome expansion in bonnet fungi (Mycena s.s.) driven by repeated elements and novel gene families across ecological guilds.</title>
        <authorList>
            <consortium name="Lawrence Berkeley National Laboratory"/>
            <person name="Harder C.B."/>
            <person name="Miyauchi S."/>
            <person name="Viragh M."/>
            <person name="Kuo A."/>
            <person name="Thoen E."/>
            <person name="Andreopoulos B."/>
            <person name="Lu D."/>
            <person name="Skrede I."/>
            <person name="Drula E."/>
            <person name="Henrissat B."/>
            <person name="Morin E."/>
            <person name="Kohler A."/>
            <person name="Barry K."/>
            <person name="LaButti K."/>
            <person name="Morin E."/>
            <person name="Salamov A."/>
            <person name="Lipzen A."/>
            <person name="Mereny Z."/>
            <person name="Hegedus B."/>
            <person name="Baldrian P."/>
            <person name="Stursova M."/>
            <person name="Weitz H."/>
            <person name="Taylor A."/>
            <person name="Grigoriev I.V."/>
            <person name="Nagy L.G."/>
            <person name="Martin F."/>
            <person name="Kauserud H."/>
        </authorList>
    </citation>
    <scope>NUCLEOTIDE SEQUENCE</scope>
    <source>
        <strain evidence="1">CBHHK173m</strain>
    </source>
</reference>
<gene>
    <name evidence="1" type="ORF">B0H15DRAFT_870238</name>
</gene>
<evidence type="ECO:0000313" key="2">
    <source>
        <dbReference type="Proteomes" id="UP001222325"/>
    </source>
</evidence>
<name>A0AAD6XIC1_9AGAR</name>
<protein>
    <submittedName>
        <fullName evidence="1">Uncharacterized protein</fullName>
    </submittedName>
</protein>
<dbReference type="AlphaFoldDB" id="A0AAD6XIC1"/>
<accession>A0AAD6XIC1</accession>
<organism evidence="1 2">
    <name type="scientific">Mycena belliarum</name>
    <dbReference type="NCBI Taxonomy" id="1033014"/>
    <lineage>
        <taxon>Eukaryota</taxon>
        <taxon>Fungi</taxon>
        <taxon>Dikarya</taxon>
        <taxon>Basidiomycota</taxon>
        <taxon>Agaricomycotina</taxon>
        <taxon>Agaricomycetes</taxon>
        <taxon>Agaricomycetidae</taxon>
        <taxon>Agaricales</taxon>
        <taxon>Marasmiineae</taxon>
        <taxon>Mycenaceae</taxon>
        <taxon>Mycena</taxon>
    </lineage>
</organism>
<comment type="caution">
    <text evidence="1">The sequence shown here is derived from an EMBL/GenBank/DDBJ whole genome shotgun (WGS) entry which is preliminary data.</text>
</comment>
<keyword evidence="2" id="KW-1185">Reference proteome</keyword>
<evidence type="ECO:0000313" key="1">
    <source>
        <dbReference type="EMBL" id="KAJ7071795.1"/>
    </source>
</evidence>
<dbReference type="Proteomes" id="UP001222325">
    <property type="component" value="Unassembled WGS sequence"/>
</dbReference>
<dbReference type="EMBL" id="JARJCN010000124">
    <property type="protein sequence ID" value="KAJ7071795.1"/>
    <property type="molecule type" value="Genomic_DNA"/>
</dbReference>
<proteinExistence type="predicted"/>